<dbReference type="PRINTS" id="PR00080">
    <property type="entry name" value="SDRFAMILY"/>
</dbReference>
<dbReference type="PANTHER" id="PTHR42879">
    <property type="entry name" value="3-OXOACYL-(ACYL-CARRIER-PROTEIN) REDUCTASE"/>
    <property type="match status" value="1"/>
</dbReference>
<dbReference type="InterPro" id="IPR050259">
    <property type="entry name" value="SDR"/>
</dbReference>
<dbReference type="InterPro" id="IPR002347">
    <property type="entry name" value="SDR_fam"/>
</dbReference>
<dbReference type="Gene3D" id="3.40.50.720">
    <property type="entry name" value="NAD(P)-binding Rossmann-like Domain"/>
    <property type="match status" value="1"/>
</dbReference>
<comment type="caution">
    <text evidence="7">The sequence shown here is derived from an EMBL/GenBank/DDBJ whole genome shotgun (WGS) entry which is preliminary data.</text>
</comment>
<evidence type="ECO:0000256" key="4">
    <source>
        <dbReference type="ARBA" id="ARBA00023002"/>
    </source>
</evidence>
<comment type="catalytic activity">
    <reaction evidence="6">
        <text>a (3R)-hydroxyacyl-[ACP] + NADP(+) = a 3-oxoacyl-[ACP] + NADPH + H(+)</text>
        <dbReference type="Rhea" id="RHEA:17397"/>
        <dbReference type="Rhea" id="RHEA-COMP:9916"/>
        <dbReference type="Rhea" id="RHEA-COMP:9945"/>
        <dbReference type="ChEBI" id="CHEBI:15378"/>
        <dbReference type="ChEBI" id="CHEBI:57783"/>
        <dbReference type="ChEBI" id="CHEBI:58349"/>
        <dbReference type="ChEBI" id="CHEBI:78776"/>
        <dbReference type="ChEBI" id="CHEBI:78827"/>
        <dbReference type="EC" id="1.1.1.100"/>
    </reaction>
    <physiologicalReaction direction="right-to-left" evidence="6">
        <dbReference type="Rhea" id="RHEA:17399"/>
    </physiologicalReaction>
</comment>
<dbReference type="InterPro" id="IPR020904">
    <property type="entry name" value="Sc_DH/Rdtase_CS"/>
</dbReference>
<evidence type="ECO:0000256" key="1">
    <source>
        <dbReference type="ARBA" id="ARBA00004191"/>
    </source>
</evidence>
<comment type="subcellular location">
    <subcellularLocation>
        <location evidence="1">Secreted</location>
        <location evidence="1">Cell wall</location>
    </subcellularLocation>
</comment>
<comment type="similarity">
    <text evidence="2">Belongs to the short-chain dehydrogenases/reductases (SDR) family.</text>
</comment>
<reference evidence="7" key="1">
    <citation type="submission" date="2021-12" db="EMBL/GenBank/DDBJ databases">
        <title>Draft genome sequence of Corynebacterium ammoniagenes strain T-723.</title>
        <authorList>
            <person name="Matsuzawa M."/>
            <person name="Hiratani M."/>
            <person name="Abe I."/>
            <person name="Tsuji Y."/>
            <person name="Nakamura J."/>
        </authorList>
    </citation>
    <scope>NUCLEOTIDE SEQUENCE</scope>
    <source>
        <strain evidence="7">T-723</strain>
    </source>
</reference>
<dbReference type="Proteomes" id="UP001054925">
    <property type="component" value="Unassembled WGS sequence"/>
</dbReference>
<dbReference type="Pfam" id="PF13561">
    <property type="entry name" value="adh_short_C2"/>
    <property type="match status" value="1"/>
</dbReference>
<evidence type="ECO:0000313" key="7">
    <source>
        <dbReference type="EMBL" id="GJN42621.1"/>
    </source>
</evidence>
<dbReference type="FunFam" id="3.40.50.720:FF:000084">
    <property type="entry name" value="Short-chain dehydrogenase reductase"/>
    <property type="match status" value="1"/>
</dbReference>
<dbReference type="AlphaFoldDB" id="A0AAV5G6I9"/>
<organism evidence="7 8">
    <name type="scientific">Corynebacterium ammoniagenes</name>
    <name type="common">Brevibacterium ammoniagenes</name>
    <dbReference type="NCBI Taxonomy" id="1697"/>
    <lineage>
        <taxon>Bacteria</taxon>
        <taxon>Bacillati</taxon>
        <taxon>Actinomycetota</taxon>
        <taxon>Actinomycetes</taxon>
        <taxon>Mycobacteriales</taxon>
        <taxon>Corynebacteriaceae</taxon>
        <taxon>Corynebacterium</taxon>
    </lineage>
</organism>
<name>A0AAV5G6I9_CORAM</name>
<keyword evidence="3" id="KW-0134">Cell wall</keyword>
<dbReference type="RefSeq" id="WP_003846404.1">
    <property type="nucleotide sequence ID" value="NZ_BQKK01000002.1"/>
</dbReference>
<dbReference type="PROSITE" id="PS00061">
    <property type="entry name" value="ADH_SHORT"/>
    <property type="match status" value="1"/>
</dbReference>
<dbReference type="PANTHER" id="PTHR42879:SF2">
    <property type="entry name" value="3-OXOACYL-[ACYL-CARRIER-PROTEIN] REDUCTASE FABG"/>
    <property type="match status" value="1"/>
</dbReference>
<dbReference type="EMBL" id="BQKK01000002">
    <property type="protein sequence ID" value="GJN42621.1"/>
    <property type="molecule type" value="Genomic_DNA"/>
</dbReference>
<evidence type="ECO:0000313" key="8">
    <source>
        <dbReference type="Proteomes" id="UP001054925"/>
    </source>
</evidence>
<dbReference type="SUPFAM" id="SSF51735">
    <property type="entry name" value="NAD(P)-binding Rossmann-fold domains"/>
    <property type="match status" value="1"/>
</dbReference>
<sequence>MTFGPQLEGKVAVVTGAASGIGAAIAKLYGEHQAHVAVVDLNQEDATQVAEDIVKQGGTAKAWALDVTDAAATEKVMDEVAGEFGGIDILVTAAGILDQQDFLEMTEETFDRTIGIDLKGVFLSGRYAAPYMVKRGGGRIINIASQTAIKGAVSLAHYVAAKAGVIGMTKSMALELAEHNILVNAIAPGPIETPLFGAITQQWRDDKQQELPLGRFGRVEEVAPTALLLASSPGGDIYTGQTLGPNSGDVMP</sequence>
<dbReference type="GO" id="GO:0004316">
    <property type="term" value="F:3-oxoacyl-[acyl-carrier-protein] reductase (NADPH) activity"/>
    <property type="evidence" value="ECO:0007669"/>
    <property type="project" value="UniProtKB-EC"/>
</dbReference>
<evidence type="ECO:0000256" key="5">
    <source>
        <dbReference type="ARBA" id="ARBA00040781"/>
    </source>
</evidence>
<dbReference type="PRINTS" id="PR00081">
    <property type="entry name" value="GDHRDH"/>
</dbReference>
<proteinExistence type="inferred from homology"/>
<keyword evidence="4" id="KW-0560">Oxidoreductase</keyword>
<keyword evidence="3" id="KW-0964">Secreted</keyword>
<protein>
    <recommendedName>
        <fullName evidence="5">3-oxoacyl-[acyl-carrier-protein] reductase MabA</fullName>
    </recommendedName>
</protein>
<dbReference type="GO" id="GO:0032787">
    <property type="term" value="P:monocarboxylic acid metabolic process"/>
    <property type="evidence" value="ECO:0007669"/>
    <property type="project" value="UniProtKB-ARBA"/>
</dbReference>
<dbReference type="InterPro" id="IPR036291">
    <property type="entry name" value="NAD(P)-bd_dom_sf"/>
</dbReference>
<evidence type="ECO:0000256" key="6">
    <source>
        <dbReference type="ARBA" id="ARBA00047400"/>
    </source>
</evidence>
<gene>
    <name evidence="7" type="ORF">CAT723_11000</name>
</gene>
<evidence type="ECO:0000256" key="2">
    <source>
        <dbReference type="ARBA" id="ARBA00006484"/>
    </source>
</evidence>
<evidence type="ECO:0000256" key="3">
    <source>
        <dbReference type="ARBA" id="ARBA00022512"/>
    </source>
</evidence>
<accession>A0AAV5G6I9</accession>